<evidence type="ECO:0000313" key="1">
    <source>
        <dbReference type="EMBL" id="TWU33871.1"/>
    </source>
</evidence>
<sequence>MQDQKQSDQDLSVHVLDSLMAGIAVLDKDGTICAVNETWRRFSHQNGGEPAATGIRLVAST</sequence>
<evidence type="ECO:0008006" key="3">
    <source>
        <dbReference type="Google" id="ProtNLM"/>
    </source>
</evidence>
<dbReference type="OrthoDB" id="9808408at2"/>
<reference evidence="1 2" key="1">
    <citation type="submission" date="2019-02" db="EMBL/GenBank/DDBJ databases">
        <title>Deep-cultivation of Planctomycetes and their phenomic and genomic characterization uncovers novel biology.</title>
        <authorList>
            <person name="Wiegand S."/>
            <person name="Jogler M."/>
            <person name="Boedeker C."/>
            <person name="Pinto D."/>
            <person name="Vollmers J."/>
            <person name="Rivas-Marin E."/>
            <person name="Kohn T."/>
            <person name="Peeters S.H."/>
            <person name="Heuer A."/>
            <person name="Rast P."/>
            <person name="Oberbeckmann S."/>
            <person name="Bunk B."/>
            <person name="Jeske O."/>
            <person name="Meyerdierks A."/>
            <person name="Storesund J.E."/>
            <person name="Kallscheuer N."/>
            <person name="Luecker S."/>
            <person name="Lage O.M."/>
            <person name="Pohl T."/>
            <person name="Merkel B.J."/>
            <person name="Hornburger P."/>
            <person name="Mueller R.-W."/>
            <person name="Bruemmer F."/>
            <person name="Labrenz M."/>
            <person name="Spormann A.M."/>
            <person name="Op Den Camp H."/>
            <person name="Overmann J."/>
            <person name="Amann R."/>
            <person name="Jetten M.S.M."/>
            <person name="Mascher T."/>
            <person name="Medema M.H."/>
            <person name="Devos D.P."/>
            <person name="Kaster A.-K."/>
            <person name="Ovreas L."/>
            <person name="Rohde M."/>
            <person name="Galperin M.Y."/>
            <person name="Jogler C."/>
        </authorList>
    </citation>
    <scope>NUCLEOTIDE SEQUENCE [LARGE SCALE GENOMIC DNA]</scope>
    <source>
        <strain evidence="1 2">Poly41</strain>
    </source>
</reference>
<gene>
    <name evidence="1" type="ORF">Poly41_48710</name>
</gene>
<comment type="caution">
    <text evidence="1">The sequence shown here is derived from an EMBL/GenBank/DDBJ whole genome shotgun (WGS) entry which is preliminary data.</text>
</comment>
<dbReference type="Proteomes" id="UP000319143">
    <property type="component" value="Unassembled WGS sequence"/>
</dbReference>
<dbReference type="InterPro" id="IPR035965">
    <property type="entry name" value="PAS-like_dom_sf"/>
</dbReference>
<dbReference type="EMBL" id="SJPV01000009">
    <property type="protein sequence ID" value="TWU33871.1"/>
    <property type="molecule type" value="Genomic_DNA"/>
</dbReference>
<proteinExistence type="predicted"/>
<protein>
    <recommendedName>
        <fullName evidence="3">PAS fold protein</fullName>
    </recommendedName>
</protein>
<evidence type="ECO:0000313" key="2">
    <source>
        <dbReference type="Proteomes" id="UP000319143"/>
    </source>
</evidence>
<accession>A0A5C6DDU1</accession>
<dbReference type="SUPFAM" id="SSF55785">
    <property type="entry name" value="PYP-like sensor domain (PAS domain)"/>
    <property type="match status" value="1"/>
</dbReference>
<keyword evidence="2" id="KW-1185">Reference proteome</keyword>
<name>A0A5C6DDU1_9BACT</name>
<dbReference type="AlphaFoldDB" id="A0A5C6DDU1"/>
<organism evidence="1 2">
    <name type="scientific">Novipirellula artificiosorum</name>
    <dbReference type="NCBI Taxonomy" id="2528016"/>
    <lineage>
        <taxon>Bacteria</taxon>
        <taxon>Pseudomonadati</taxon>
        <taxon>Planctomycetota</taxon>
        <taxon>Planctomycetia</taxon>
        <taxon>Pirellulales</taxon>
        <taxon>Pirellulaceae</taxon>
        <taxon>Novipirellula</taxon>
    </lineage>
</organism>
<dbReference type="RefSeq" id="WP_146529302.1">
    <property type="nucleotide sequence ID" value="NZ_SJPV01000009.1"/>
</dbReference>